<reference evidence="13" key="1">
    <citation type="submission" date="2021-05" db="EMBL/GenBank/DDBJ databases">
        <title>Genome of Sphingobium sp. strain.</title>
        <authorList>
            <person name="Fan R."/>
        </authorList>
    </citation>
    <scope>NUCLEOTIDE SEQUENCE</scope>
    <source>
        <strain evidence="13">H33</strain>
    </source>
</reference>
<keyword evidence="2" id="KW-0963">Cytoplasm</keyword>
<dbReference type="PANTHER" id="PTHR48111:SF4">
    <property type="entry name" value="DNA-BINDING DUAL TRANSCRIPTIONAL REGULATOR OMPR"/>
    <property type="match status" value="1"/>
</dbReference>
<dbReference type="GO" id="GO:0000976">
    <property type="term" value="F:transcription cis-regulatory region binding"/>
    <property type="evidence" value="ECO:0007669"/>
    <property type="project" value="TreeGrafter"/>
</dbReference>
<dbReference type="SUPFAM" id="SSF52172">
    <property type="entry name" value="CheY-like"/>
    <property type="match status" value="1"/>
</dbReference>
<evidence type="ECO:0000256" key="1">
    <source>
        <dbReference type="ARBA" id="ARBA00004496"/>
    </source>
</evidence>
<evidence type="ECO:0000259" key="11">
    <source>
        <dbReference type="PROSITE" id="PS50110"/>
    </source>
</evidence>
<dbReference type="CDD" id="cd00383">
    <property type="entry name" value="trans_reg_C"/>
    <property type="match status" value="1"/>
</dbReference>
<comment type="subcellular location">
    <subcellularLocation>
        <location evidence="1">Cytoplasm</location>
    </subcellularLocation>
</comment>
<dbReference type="PROSITE" id="PS51755">
    <property type="entry name" value="OMPR_PHOB"/>
    <property type="match status" value="1"/>
</dbReference>
<accession>A0A9X1IRK7</accession>
<name>A0A9X1IRK7_9SPHN</name>
<evidence type="ECO:0000256" key="5">
    <source>
        <dbReference type="ARBA" id="ARBA00023015"/>
    </source>
</evidence>
<evidence type="ECO:0000256" key="8">
    <source>
        <dbReference type="ARBA" id="ARBA00067337"/>
    </source>
</evidence>
<dbReference type="Gene3D" id="3.40.50.2300">
    <property type="match status" value="1"/>
</dbReference>
<comment type="caution">
    <text evidence="13">The sequence shown here is derived from an EMBL/GenBank/DDBJ whole genome shotgun (WGS) entry which is preliminary data.</text>
</comment>
<dbReference type="PROSITE" id="PS50110">
    <property type="entry name" value="RESPONSE_REGULATORY"/>
    <property type="match status" value="1"/>
</dbReference>
<gene>
    <name evidence="13" type="ORF">KK488_10075</name>
</gene>
<dbReference type="SMART" id="SM00862">
    <property type="entry name" value="Trans_reg_C"/>
    <property type="match status" value="1"/>
</dbReference>
<evidence type="ECO:0000256" key="10">
    <source>
        <dbReference type="PROSITE-ProRule" id="PRU01091"/>
    </source>
</evidence>
<dbReference type="Gene3D" id="1.10.10.10">
    <property type="entry name" value="Winged helix-like DNA-binding domain superfamily/Winged helix DNA-binding domain"/>
    <property type="match status" value="1"/>
</dbReference>
<dbReference type="Gene3D" id="6.10.250.690">
    <property type="match status" value="1"/>
</dbReference>
<keyword evidence="4" id="KW-0902">Two-component regulatory system</keyword>
<keyword evidence="5" id="KW-0805">Transcription regulation</keyword>
<evidence type="ECO:0000259" key="12">
    <source>
        <dbReference type="PROSITE" id="PS51755"/>
    </source>
</evidence>
<sequence length="229" mass="25105">MANLLVVDDDPGVRTLLSETLMRHAYTVQTAANAGEMDRAMQAATFDLIILDIMMPGEDGLSVCERLAARGGPPVIMLSALGEIDDRVAGLEIGAGHYLVKPCSPREILAHVKAALRSRETVANGARALTFNGWVVDLETRQLLDADGLLVDLLPGEFAVLRTFVERPRKVLSRDTLLDHARGPDTEAFDRAIDVQVSRLRRKLRAPGDEVIRTIRSEGYLFVPEVRPA</sequence>
<dbReference type="SUPFAM" id="SSF46894">
    <property type="entry name" value="C-terminal effector domain of the bipartite response regulators"/>
    <property type="match status" value="1"/>
</dbReference>
<dbReference type="PANTHER" id="PTHR48111">
    <property type="entry name" value="REGULATOR OF RPOS"/>
    <property type="match status" value="1"/>
</dbReference>
<evidence type="ECO:0000313" key="13">
    <source>
        <dbReference type="EMBL" id="MBT2187290.1"/>
    </source>
</evidence>
<dbReference type="InterPro" id="IPR001789">
    <property type="entry name" value="Sig_transdc_resp-reg_receiver"/>
</dbReference>
<evidence type="ECO:0000256" key="9">
    <source>
        <dbReference type="PROSITE-ProRule" id="PRU00169"/>
    </source>
</evidence>
<keyword evidence="14" id="KW-1185">Reference proteome</keyword>
<dbReference type="FunFam" id="1.10.10.10:FF:000099">
    <property type="entry name" value="Two-component system response regulator TorR"/>
    <property type="match status" value="1"/>
</dbReference>
<evidence type="ECO:0000256" key="6">
    <source>
        <dbReference type="ARBA" id="ARBA00023125"/>
    </source>
</evidence>
<evidence type="ECO:0000256" key="3">
    <source>
        <dbReference type="ARBA" id="ARBA00022553"/>
    </source>
</evidence>
<dbReference type="InterPro" id="IPR016032">
    <property type="entry name" value="Sig_transdc_resp-reg_C-effctor"/>
</dbReference>
<dbReference type="GO" id="GO:0006355">
    <property type="term" value="P:regulation of DNA-templated transcription"/>
    <property type="evidence" value="ECO:0007669"/>
    <property type="project" value="InterPro"/>
</dbReference>
<feature type="DNA-binding region" description="OmpR/PhoB-type" evidence="10">
    <location>
        <begin position="126"/>
        <end position="224"/>
    </location>
</feature>
<protein>
    <recommendedName>
        <fullName evidence="8">Regulatory protein VirG</fullName>
    </recommendedName>
</protein>
<keyword evidence="6 10" id="KW-0238">DNA-binding</keyword>
<feature type="domain" description="OmpR/PhoB-type" evidence="12">
    <location>
        <begin position="126"/>
        <end position="224"/>
    </location>
</feature>
<dbReference type="EMBL" id="JAHGAW010000006">
    <property type="protein sequence ID" value="MBT2187290.1"/>
    <property type="molecule type" value="Genomic_DNA"/>
</dbReference>
<dbReference type="SMART" id="SM00448">
    <property type="entry name" value="REC"/>
    <property type="match status" value="1"/>
</dbReference>
<dbReference type="AlphaFoldDB" id="A0A9X1IRK7"/>
<organism evidence="13 14">
    <name type="scientific">Sphingobium nicotianae</name>
    <dbReference type="NCBI Taxonomy" id="2782607"/>
    <lineage>
        <taxon>Bacteria</taxon>
        <taxon>Pseudomonadati</taxon>
        <taxon>Pseudomonadota</taxon>
        <taxon>Alphaproteobacteria</taxon>
        <taxon>Sphingomonadales</taxon>
        <taxon>Sphingomonadaceae</taxon>
        <taxon>Sphingobium</taxon>
    </lineage>
</organism>
<proteinExistence type="predicted"/>
<dbReference type="Proteomes" id="UP001138757">
    <property type="component" value="Unassembled WGS sequence"/>
</dbReference>
<dbReference type="Pfam" id="PF00486">
    <property type="entry name" value="Trans_reg_C"/>
    <property type="match status" value="1"/>
</dbReference>
<dbReference type="CDD" id="cd17574">
    <property type="entry name" value="REC_OmpR"/>
    <property type="match status" value="1"/>
</dbReference>
<keyword evidence="7" id="KW-0804">Transcription</keyword>
<keyword evidence="3 9" id="KW-0597">Phosphoprotein</keyword>
<dbReference type="Pfam" id="PF00072">
    <property type="entry name" value="Response_reg"/>
    <property type="match status" value="1"/>
</dbReference>
<evidence type="ECO:0000256" key="7">
    <source>
        <dbReference type="ARBA" id="ARBA00023163"/>
    </source>
</evidence>
<dbReference type="RefSeq" id="WP_214623114.1">
    <property type="nucleotide sequence ID" value="NZ_JAHGAW010000006.1"/>
</dbReference>
<dbReference type="InterPro" id="IPR001867">
    <property type="entry name" value="OmpR/PhoB-type_DNA-bd"/>
</dbReference>
<dbReference type="InterPro" id="IPR039420">
    <property type="entry name" value="WalR-like"/>
</dbReference>
<feature type="modified residue" description="4-aspartylphosphate" evidence="9">
    <location>
        <position position="52"/>
    </location>
</feature>
<dbReference type="GO" id="GO:0000156">
    <property type="term" value="F:phosphorelay response regulator activity"/>
    <property type="evidence" value="ECO:0007669"/>
    <property type="project" value="TreeGrafter"/>
</dbReference>
<dbReference type="GO" id="GO:0005829">
    <property type="term" value="C:cytosol"/>
    <property type="evidence" value="ECO:0007669"/>
    <property type="project" value="TreeGrafter"/>
</dbReference>
<evidence type="ECO:0000313" key="14">
    <source>
        <dbReference type="Proteomes" id="UP001138757"/>
    </source>
</evidence>
<dbReference type="InterPro" id="IPR036388">
    <property type="entry name" value="WH-like_DNA-bd_sf"/>
</dbReference>
<evidence type="ECO:0000256" key="4">
    <source>
        <dbReference type="ARBA" id="ARBA00023012"/>
    </source>
</evidence>
<dbReference type="InterPro" id="IPR011006">
    <property type="entry name" value="CheY-like_superfamily"/>
</dbReference>
<dbReference type="GO" id="GO:0032993">
    <property type="term" value="C:protein-DNA complex"/>
    <property type="evidence" value="ECO:0007669"/>
    <property type="project" value="TreeGrafter"/>
</dbReference>
<feature type="domain" description="Response regulatory" evidence="11">
    <location>
        <begin position="3"/>
        <end position="116"/>
    </location>
</feature>
<evidence type="ECO:0000256" key="2">
    <source>
        <dbReference type="ARBA" id="ARBA00022490"/>
    </source>
</evidence>